<reference evidence="1" key="2">
    <citation type="submission" date="2023-05" db="EMBL/GenBank/DDBJ databases">
        <authorList>
            <consortium name="Lawrence Berkeley National Laboratory"/>
            <person name="Steindorff A."/>
            <person name="Hensen N."/>
            <person name="Bonometti L."/>
            <person name="Westerberg I."/>
            <person name="Brannstrom I.O."/>
            <person name="Guillou S."/>
            <person name="Cros-Aarteil S."/>
            <person name="Calhoun S."/>
            <person name="Haridas S."/>
            <person name="Kuo A."/>
            <person name="Mondo S."/>
            <person name="Pangilinan J."/>
            <person name="Riley R."/>
            <person name="Labutti K."/>
            <person name="Andreopoulos B."/>
            <person name="Lipzen A."/>
            <person name="Chen C."/>
            <person name="Yanf M."/>
            <person name="Daum C."/>
            <person name="Ng V."/>
            <person name="Clum A."/>
            <person name="Ohm R."/>
            <person name="Martin F."/>
            <person name="Silar P."/>
            <person name="Natvig D."/>
            <person name="Lalanne C."/>
            <person name="Gautier V."/>
            <person name="Ament-Velasquez S.L."/>
            <person name="Kruys A."/>
            <person name="Hutchinson M.I."/>
            <person name="Powell A.J."/>
            <person name="Barry K."/>
            <person name="Miller A.N."/>
            <person name="Grigoriev I.V."/>
            <person name="Debuchy R."/>
            <person name="Gladieux P."/>
            <person name="Thoren M.H."/>
            <person name="Johannesson H."/>
        </authorList>
    </citation>
    <scope>NUCLEOTIDE SEQUENCE</scope>
    <source>
        <strain evidence="1">CBS 892.96</strain>
    </source>
</reference>
<accession>A0AAN7A4L2</accession>
<dbReference type="Proteomes" id="UP001302321">
    <property type="component" value="Unassembled WGS sequence"/>
</dbReference>
<protein>
    <submittedName>
        <fullName evidence="1">Uncharacterized protein</fullName>
    </submittedName>
</protein>
<gene>
    <name evidence="1" type="ORF">QBC36DRAFT_355409</name>
</gene>
<name>A0AAN7A4L2_9PEZI</name>
<dbReference type="EMBL" id="MU866245">
    <property type="protein sequence ID" value="KAK4175191.1"/>
    <property type="molecule type" value="Genomic_DNA"/>
</dbReference>
<dbReference type="AlphaFoldDB" id="A0AAN7A4L2"/>
<reference evidence="1" key="1">
    <citation type="journal article" date="2023" name="Mol. Phylogenet. Evol.">
        <title>Genome-scale phylogeny and comparative genomics of the fungal order Sordariales.</title>
        <authorList>
            <person name="Hensen N."/>
            <person name="Bonometti L."/>
            <person name="Westerberg I."/>
            <person name="Brannstrom I.O."/>
            <person name="Guillou S."/>
            <person name="Cros-Aarteil S."/>
            <person name="Calhoun S."/>
            <person name="Haridas S."/>
            <person name="Kuo A."/>
            <person name="Mondo S."/>
            <person name="Pangilinan J."/>
            <person name="Riley R."/>
            <person name="LaButti K."/>
            <person name="Andreopoulos B."/>
            <person name="Lipzen A."/>
            <person name="Chen C."/>
            <person name="Yan M."/>
            <person name="Daum C."/>
            <person name="Ng V."/>
            <person name="Clum A."/>
            <person name="Steindorff A."/>
            <person name="Ohm R.A."/>
            <person name="Martin F."/>
            <person name="Silar P."/>
            <person name="Natvig D.O."/>
            <person name="Lalanne C."/>
            <person name="Gautier V."/>
            <person name="Ament-Velasquez S.L."/>
            <person name="Kruys A."/>
            <person name="Hutchinson M.I."/>
            <person name="Powell A.J."/>
            <person name="Barry K."/>
            <person name="Miller A.N."/>
            <person name="Grigoriev I.V."/>
            <person name="Debuchy R."/>
            <person name="Gladieux P."/>
            <person name="Hiltunen Thoren M."/>
            <person name="Johannesson H."/>
        </authorList>
    </citation>
    <scope>NUCLEOTIDE SEQUENCE</scope>
    <source>
        <strain evidence="1">CBS 892.96</strain>
    </source>
</reference>
<proteinExistence type="predicted"/>
<evidence type="ECO:0000313" key="1">
    <source>
        <dbReference type="EMBL" id="KAK4175191.1"/>
    </source>
</evidence>
<organism evidence="1 2">
    <name type="scientific">Triangularia setosa</name>
    <dbReference type="NCBI Taxonomy" id="2587417"/>
    <lineage>
        <taxon>Eukaryota</taxon>
        <taxon>Fungi</taxon>
        <taxon>Dikarya</taxon>
        <taxon>Ascomycota</taxon>
        <taxon>Pezizomycotina</taxon>
        <taxon>Sordariomycetes</taxon>
        <taxon>Sordariomycetidae</taxon>
        <taxon>Sordariales</taxon>
        <taxon>Podosporaceae</taxon>
        <taxon>Triangularia</taxon>
    </lineage>
</organism>
<comment type="caution">
    <text evidence="1">The sequence shown here is derived from an EMBL/GenBank/DDBJ whole genome shotgun (WGS) entry which is preliminary data.</text>
</comment>
<keyword evidence="2" id="KW-1185">Reference proteome</keyword>
<evidence type="ECO:0000313" key="2">
    <source>
        <dbReference type="Proteomes" id="UP001302321"/>
    </source>
</evidence>
<sequence>MLGAFLTPSYRDWWLGYAARPRDMNPLHGHWLVRRSVASTFANRDVRLQKFSSLLVEFRVEQVAMKPLAKPTSIRGLYPAMVHQSRNNLVKVDARFIGMQARLASSIQLVAISQEHGPEVPTSSMGGKDRLKVCELLRRFGKYLYPTQGSASVTSLPFGLYLKQSNLENEVDRIRNETKALRLVQKHTDVPVLRPLNVVCQPSGRQVAYLLMIPNTANKAMVICNTLIGPIAYETSWWEAIGAIS</sequence>